<evidence type="ECO:0000259" key="1">
    <source>
        <dbReference type="Pfam" id="PF10592"/>
    </source>
</evidence>
<evidence type="ECO:0000313" key="3">
    <source>
        <dbReference type="Proteomes" id="UP000322139"/>
    </source>
</evidence>
<organism evidence="2 3">
    <name type="scientific">Bacillus infantis</name>
    <dbReference type="NCBI Taxonomy" id="324767"/>
    <lineage>
        <taxon>Bacteria</taxon>
        <taxon>Bacillati</taxon>
        <taxon>Bacillota</taxon>
        <taxon>Bacilli</taxon>
        <taxon>Bacillales</taxon>
        <taxon>Bacillaceae</taxon>
        <taxon>Bacillus</taxon>
    </lineage>
</organism>
<comment type="caution">
    <text evidence="2">The sequence shown here is derived from an EMBL/GenBank/DDBJ whole genome shotgun (WGS) entry which is preliminary data.</text>
</comment>
<dbReference type="AlphaFoldDB" id="A0A5D4R842"/>
<dbReference type="SUPFAM" id="SSF56826">
    <property type="entry name" value="Upper collar protein gp10 (connector protein)"/>
    <property type="match status" value="1"/>
</dbReference>
<dbReference type="Pfam" id="PF10592">
    <property type="entry name" value="AIPR"/>
    <property type="match status" value="1"/>
</dbReference>
<accession>A0A5D4R842</accession>
<protein>
    <recommendedName>
        <fullName evidence="1">Abortive phage infection protein C-terminal domain-containing protein</fullName>
    </recommendedName>
</protein>
<proteinExistence type="predicted"/>
<dbReference type="InterPro" id="IPR018891">
    <property type="entry name" value="AIPR_C"/>
</dbReference>
<gene>
    <name evidence="2" type="ORF">FZD51_15070</name>
</gene>
<evidence type="ECO:0000313" key="2">
    <source>
        <dbReference type="EMBL" id="TYS46790.1"/>
    </source>
</evidence>
<feature type="domain" description="Abortive phage infection protein C-terminal" evidence="1">
    <location>
        <begin position="242"/>
        <end position="551"/>
    </location>
</feature>
<dbReference type="RefSeq" id="WP_148975532.1">
    <property type="nucleotide sequence ID" value="NZ_VTER01000007.1"/>
</dbReference>
<dbReference type="Proteomes" id="UP000322139">
    <property type="component" value="Unassembled WGS sequence"/>
</dbReference>
<dbReference type="EMBL" id="VTER01000007">
    <property type="protein sequence ID" value="TYS46790.1"/>
    <property type="molecule type" value="Genomic_DNA"/>
</dbReference>
<dbReference type="InterPro" id="IPR036199">
    <property type="entry name" value="Gp10_sf"/>
</dbReference>
<sequence>MLENISNDYQGLYNSYYQRICEEVIEIKNKIDYEKKSQAFAHWYLHNVEGFNENIVQESITDGHNDWGIDAVIIDDDNELINIYQFKFPDKEENISKKITQEDVSSFLRGYNICSSGKVPSNANEELRLKVAEINESNIFSFRLTFVSYTDNLSETAEITLQTELEKIKGTGNNLDWVLLDKKDLTDILYEKGKFQQEFTVELQQFGTSTGVLMDEDSTTYTIYASLQQLADLCEKYQSVIFDENVRLFHGIENKFNKGIIETASGNDVSHFHLYNNGIVIVSPKVQNSDLRKIIKIKNPMVVNGCQTMNSLLEAKNQGTLKEGLVQVTIIDIKDSVIKQNISIYLNSQTEIKDSYLISNLPIIRTLEDDLKRMGYFFERQANNLDLLKKRLSRKEKTQLLGVNNSKAIQLDLAIQLQASFYEGLAPVAKLNKAKLFERKNLETILKNINASRVAFAFEIYNKMMEKISEYRSYKRNKKNRNILKYLDIKGKEINDYSFLNTGDFFILSTFSAISQKRFGKLPVIGEKGKVNFNLWSEEVEQAFDDIFKESVQIMYECLSEDSSGKQVATLTKSQAFHKALIQKVNHRYEE</sequence>
<name>A0A5D4R842_9BACI</name>
<reference evidence="2 3" key="1">
    <citation type="submission" date="2019-08" db="EMBL/GenBank/DDBJ databases">
        <title>Bacillus genomes from the desert of Cuatro Cienegas, Coahuila.</title>
        <authorList>
            <person name="Olmedo-Alvarez G."/>
        </authorList>
    </citation>
    <scope>NUCLEOTIDE SEQUENCE [LARGE SCALE GENOMIC DNA]</scope>
    <source>
        <strain evidence="2 3">CH446_14T</strain>
    </source>
</reference>